<dbReference type="Pfam" id="PF12146">
    <property type="entry name" value="Hydrolase_4"/>
    <property type="match status" value="1"/>
</dbReference>
<dbReference type="InterPro" id="IPR022742">
    <property type="entry name" value="Hydrolase_4"/>
</dbReference>
<feature type="active site" description="Charge relay system" evidence="1">
    <location>
        <position position="208"/>
    </location>
</feature>
<dbReference type="Proteomes" id="UP000321901">
    <property type="component" value="Unassembled WGS sequence"/>
</dbReference>
<feature type="binding site" evidence="2">
    <location>
        <position position="11"/>
    </location>
    <ligand>
        <name>substrate</name>
    </ligand>
</feature>
<dbReference type="PIRSF" id="PIRSF017388">
    <property type="entry name" value="Esterase_lipase"/>
    <property type="match status" value="1"/>
</dbReference>
<dbReference type="PANTHER" id="PTHR42886">
    <property type="entry name" value="RE40534P-RELATED"/>
    <property type="match status" value="1"/>
</dbReference>
<dbReference type="InterPro" id="IPR029058">
    <property type="entry name" value="AB_hydrolase_fold"/>
</dbReference>
<feature type="domain" description="Serine aminopeptidase S33" evidence="4">
    <location>
        <begin position="68"/>
        <end position="211"/>
    </location>
</feature>
<evidence type="ECO:0000313" key="5">
    <source>
        <dbReference type="EMBL" id="GEN84805.1"/>
    </source>
</evidence>
<dbReference type="PANTHER" id="PTHR42886:SF29">
    <property type="entry name" value="PUMMELIG, ISOFORM A"/>
    <property type="match status" value="1"/>
</dbReference>
<feature type="binding site" evidence="2">
    <location>
        <position position="80"/>
    </location>
    <ligand>
        <name>substrate</name>
    </ligand>
</feature>
<accession>A0A511ZBI2</accession>
<keyword evidence="3" id="KW-1133">Transmembrane helix</keyword>
<organism evidence="5 6">
    <name type="scientific">Sporosarcina luteola</name>
    <dbReference type="NCBI Taxonomy" id="582850"/>
    <lineage>
        <taxon>Bacteria</taxon>
        <taxon>Bacillati</taxon>
        <taxon>Bacillota</taxon>
        <taxon>Bacilli</taxon>
        <taxon>Bacillales</taxon>
        <taxon>Caryophanaceae</taxon>
        <taxon>Sporosarcina</taxon>
    </lineage>
</organism>
<dbReference type="InterPro" id="IPR012354">
    <property type="entry name" value="Esterase_lipase"/>
</dbReference>
<evidence type="ECO:0000259" key="4">
    <source>
        <dbReference type="Pfam" id="PF12146"/>
    </source>
</evidence>
<dbReference type="Gene3D" id="3.40.50.1820">
    <property type="entry name" value="alpha/beta hydrolase"/>
    <property type="match status" value="1"/>
</dbReference>
<comment type="caution">
    <text evidence="5">The sequence shown here is derived from an EMBL/GenBank/DDBJ whole genome shotgun (WGS) entry which is preliminary data.</text>
</comment>
<keyword evidence="3" id="KW-0472">Membrane</keyword>
<feature type="active site" description="Charge relay system" evidence="1">
    <location>
        <position position="178"/>
    </location>
</feature>
<dbReference type="EMBL" id="BJYL01000048">
    <property type="protein sequence ID" value="GEN84805.1"/>
    <property type="molecule type" value="Genomic_DNA"/>
</dbReference>
<dbReference type="SUPFAM" id="SSF53474">
    <property type="entry name" value="alpha/beta-Hydrolases"/>
    <property type="match status" value="1"/>
</dbReference>
<evidence type="ECO:0000256" key="2">
    <source>
        <dbReference type="PIRSR" id="PIRSR017388-2"/>
    </source>
</evidence>
<sequence>MKTGVLFLHGFTGGPFEVRPLIDYFKEKTDWTLAVPVLPGHDFPMDLSKVSAESWMMEAELALNRLRKEVDRVIVVGFSMGGIIALYLALRYPIEKLVLLSAAAKYISPRILLEDAAIMLSESVTKNYPPNTFYHLYDYKLRHTPIHATKEFLRLVKMVKPYYSEITTPVCIVHGKRDGIVPFTTGELLLKLFSSTQKQLIISEKGKHHICYSDDCHEWFEKVYDFLEINPVEF</sequence>
<proteinExistence type="predicted"/>
<dbReference type="AlphaFoldDB" id="A0A511ZBI2"/>
<reference evidence="5 6" key="1">
    <citation type="submission" date="2019-07" db="EMBL/GenBank/DDBJ databases">
        <title>Whole genome shotgun sequence of Sporosarcina luteola NBRC 105378.</title>
        <authorList>
            <person name="Hosoyama A."/>
            <person name="Uohara A."/>
            <person name="Ohji S."/>
            <person name="Ichikawa N."/>
        </authorList>
    </citation>
    <scope>NUCLEOTIDE SEQUENCE [LARGE SCALE GENOMIC DNA]</scope>
    <source>
        <strain evidence="5 6">NBRC 105378</strain>
    </source>
</reference>
<keyword evidence="6" id="KW-1185">Reference proteome</keyword>
<evidence type="ECO:0000256" key="3">
    <source>
        <dbReference type="SAM" id="Phobius"/>
    </source>
</evidence>
<dbReference type="RefSeq" id="WP_147059994.1">
    <property type="nucleotide sequence ID" value="NZ_BJYL01000048.1"/>
</dbReference>
<dbReference type="GO" id="GO:0052689">
    <property type="term" value="F:carboxylic ester hydrolase activity"/>
    <property type="evidence" value="ECO:0007669"/>
    <property type="project" value="InterPro"/>
</dbReference>
<feature type="transmembrane region" description="Helical" evidence="3">
    <location>
        <begin position="73"/>
        <end position="90"/>
    </location>
</feature>
<evidence type="ECO:0000256" key="1">
    <source>
        <dbReference type="PIRSR" id="PIRSR017388-1"/>
    </source>
</evidence>
<keyword evidence="3" id="KW-0812">Transmembrane</keyword>
<dbReference type="OrthoDB" id="9786110at2"/>
<feature type="active site" description="Nucleophile" evidence="1">
    <location>
        <position position="79"/>
    </location>
</feature>
<gene>
    <name evidence="5" type="ORF">SLU01_31170</name>
</gene>
<name>A0A511ZBI2_9BACL</name>
<protein>
    <submittedName>
        <fullName evidence="5">Carboxylesterase</fullName>
    </submittedName>
</protein>
<evidence type="ECO:0000313" key="6">
    <source>
        <dbReference type="Proteomes" id="UP000321901"/>
    </source>
</evidence>